<evidence type="ECO:0000313" key="2">
    <source>
        <dbReference type="EMBL" id="KAF8377703.1"/>
    </source>
</evidence>
<dbReference type="EMBL" id="JABCRI010000024">
    <property type="protein sequence ID" value="KAF8377703.1"/>
    <property type="molecule type" value="Genomic_DNA"/>
</dbReference>
<dbReference type="Pfam" id="PF10044">
    <property type="entry name" value="LIN52"/>
    <property type="match status" value="1"/>
</dbReference>
<protein>
    <submittedName>
        <fullName evidence="2">Uncharacterized protein</fullName>
    </submittedName>
</protein>
<feature type="compositionally biased region" description="Polar residues" evidence="1">
    <location>
        <begin position="9"/>
        <end position="23"/>
    </location>
</feature>
<organism evidence="2 3">
    <name type="scientific">Tetracentron sinense</name>
    <name type="common">Spur-leaf</name>
    <dbReference type="NCBI Taxonomy" id="13715"/>
    <lineage>
        <taxon>Eukaryota</taxon>
        <taxon>Viridiplantae</taxon>
        <taxon>Streptophyta</taxon>
        <taxon>Embryophyta</taxon>
        <taxon>Tracheophyta</taxon>
        <taxon>Spermatophyta</taxon>
        <taxon>Magnoliopsida</taxon>
        <taxon>Trochodendrales</taxon>
        <taxon>Trochodendraceae</taxon>
        <taxon>Tetracentron</taxon>
    </lineage>
</organism>
<name>A0A834YAD4_TETSI</name>
<evidence type="ECO:0000256" key="1">
    <source>
        <dbReference type="SAM" id="MobiDB-lite"/>
    </source>
</evidence>
<feature type="region of interest" description="Disordered" evidence="1">
    <location>
        <begin position="1"/>
        <end position="23"/>
    </location>
</feature>
<dbReference type="Proteomes" id="UP000655225">
    <property type="component" value="Unassembled WGS sequence"/>
</dbReference>
<comment type="caution">
    <text evidence="2">The sequence shown here is derived from an EMBL/GenBank/DDBJ whole genome shotgun (WGS) entry which is preliminary data.</text>
</comment>
<dbReference type="GO" id="GO:0070176">
    <property type="term" value="C:DRM complex"/>
    <property type="evidence" value="ECO:0007669"/>
    <property type="project" value="InterPro"/>
</dbReference>
<dbReference type="OrthoDB" id="1925139at2759"/>
<evidence type="ECO:0000313" key="3">
    <source>
        <dbReference type="Proteomes" id="UP000655225"/>
    </source>
</evidence>
<reference evidence="2 3" key="1">
    <citation type="submission" date="2020-04" db="EMBL/GenBank/DDBJ databases">
        <title>Plant Genome Project.</title>
        <authorList>
            <person name="Zhang R.-G."/>
        </authorList>
    </citation>
    <scope>NUCLEOTIDE SEQUENCE [LARGE SCALE GENOMIC DNA]</scope>
    <source>
        <strain evidence="2">YNK0</strain>
        <tissue evidence="2">Leaf</tissue>
    </source>
</reference>
<gene>
    <name evidence="2" type="ORF">HHK36_031087</name>
</gene>
<dbReference type="PANTHER" id="PTHR34555:SF1">
    <property type="entry name" value="INTEGRAL MEMBRANE HEMOLYSIN-III-LIKE PROTEIN"/>
    <property type="match status" value="1"/>
</dbReference>
<dbReference type="PANTHER" id="PTHR34555">
    <property type="entry name" value="INTEGRAL MEMBRANE HEMOLYSIN-III-LIKE PROTEIN"/>
    <property type="match status" value="1"/>
</dbReference>
<feature type="compositionally biased region" description="Polar residues" evidence="1">
    <location>
        <begin position="108"/>
        <end position="126"/>
    </location>
</feature>
<accession>A0A834YAD4</accession>
<sequence length="306" mass="33375">MIDSKSNEHGLSNTGTGSPTCVKQSPIAAKKIALRDLQNDNRIMVPKPLGNSLLKERGPFTNALKVSGTKRPIPECPLSPPCHKSPSSSGTTGHLIYARRKSESEQCKSNTCNYSGSNSSCRQPTLSHEEQETPRQQTQMKEPKISCFPAFAPIPMASLMTFSSGGPSVPLSLGNQSGAPSVPLSLGNPVSGLSLAESNYPTVTSMVPPPINPQGMRDQQWKERFLLLQTFLRDCDNSNQEDYIQMLQSLSSADLSRHAVELEKRAIQLSLEEAKEVQRMMVLNVLGKSLVKKNLSPSTQQVQSEK</sequence>
<proteinExistence type="predicted"/>
<keyword evidence="3" id="KW-1185">Reference proteome</keyword>
<dbReference type="AlphaFoldDB" id="A0A834YAD4"/>
<dbReference type="GO" id="GO:0006355">
    <property type="term" value="P:regulation of DNA-templated transcription"/>
    <property type="evidence" value="ECO:0007669"/>
    <property type="project" value="InterPro"/>
</dbReference>
<feature type="region of interest" description="Disordered" evidence="1">
    <location>
        <begin position="108"/>
        <end position="142"/>
    </location>
</feature>
<feature type="region of interest" description="Disordered" evidence="1">
    <location>
        <begin position="71"/>
        <end position="93"/>
    </location>
</feature>
<dbReference type="OMA" id="NTASCAP"/>
<dbReference type="InterPro" id="IPR018737">
    <property type="entry name" value="DREAM_LIN52"/>
</dbReference>